<dbReference type="Proteomes" id="UP001066276">
    <property type="component" value="Chromosome 1_2"/>
</dbReference>
<gene>
    <name evidence="1" type="ORF">NDU88_006236</name>
</gene>
<dbReference type="EMBL" id="JANPWB010000002">
    <property type="protein sequence ID" value="KAJ1210874.1"/>
    <property type="molecule type" value="Genomic_DNA"/>
</dbReference>
<name>A0AAV7WA10_PLEWA</name>
<keyword evidence="2" id="KW-1185">Reference proteome</keyword>
<evidence type="ECO:0000313" key="1">
    <source>
        <dbReference type="EMBL" id="KAJ1210874.1"/>
    </source>
</evidence>
<protein>
    <submittedName>
        <fullName evidence="1">Uncharacterized protein</fullName>
    </submittedName>
</protein>
<organism evidence="1 2">
    <name type="scientific">Pleurodeles waltl</name>
    <name type="common">Iberian ribbed newt</name>
    <dbReference type="NCBI Taxonomy" id="8319"/>
    <lineage>
        <taxon>Eukaryota</taxon>
        <taxon>Metazoa</taxon>
        <taxon>Chordata</taxon>
        <taxon>Craniata</taxon>
        <taxon>Vertebrata</taxon>
        <taxon>Euteleostomi</taxon>
        <taxon>Amphibia</taxon>
        <taxon>Batrachia</taxon>
        <taxon>Caudata</taxon>
        <taxon>Salamandroidea</taxon>
        <taxon>Salamandridae</taxon>
        <taxon>Pleurodelinae</taxon>
        <taxon>Pleurodeles</taxon>
    </lineage>
</organism>
<sequence>MEPAEWEGFRRFPLPPSPRTLVKGLGFRRFPLPPSPRTLVKGLEDGTSFDWKKDRWYMQKKTKDLEDRNHRDNLRFSGSLAMLEGNDMISILICFVPENTKLAFMKFYS</sequence>
<proteinExistence type="predicted"/>
<evidence type="ECO:0000313" key="2">
    <source>
        <dbReference type="Proteomes" id="UP001066276"/>
    </source>
</evidence>
<accession>A0AAV7WA10</accession>
<dbReference type="AlphaFoldDB" id="A0AAV7WA10"/>
<comment type="caution">
    <text evidence="1">The sequence shown here is derived from an EMBL/GenBank/DDBJ whole genome shotgun (WGS) entry which is preliminary data.</text>
</comment>
<reference evidence="1" key="1">
    <citation type="journal article" date="2022" name="bioRxiv">
        <title>Sequencing and chromosome-scale assembly of the giantPleurodeles waltlgenome.</title>
        <authorList>
            <person name="Brown T."/>
            <person name="Elewa A."/>
            <person name="Iarovenko S."/>
            <person name="Subramanian E."/>
            <person name="Araus A.J."/>
            <person name="Petzold A."/>
            <person name="Susuki M."/>
            <person name="Suzuki K.-i.T."/>
            <person name="Hayashi T."/>
            <person name="Toyoda A."/>
            <person name="Oliveira C."/>
            <person name="Osipova E."/>
            <person name="Leigh N.D."/>
            <person name="Simon A."/>
            <person name="Yun M.H."/>
        </authorList>
    </citation>
    <scope>NUCLEOTIDE SEQUENCE</scope>
    <source>
        <strain evidence="1">20211129_DDA</strain>
        <tissue evidence="1">Liver</tissue>
    </source>
</reference>